<keyword evidence="1" id="KW-0472">Membrane</keyword>
<evidence type="ECO:0000313" key="3">
    <source>
        <dbReference type="Proteomes" id="UP001141806"/>
    </source>
</evidence>
<dbReference type="AlphaFoldDB" id="A0A9Q0HAY0"/>
<evidence type="ECO:0000256" key="1">
    <source>
        <dbReference type="SAM" id="Phobius"/>
    </source>
</evidence>
<reference evidence="2" key="1">
    <citation type="journal article" date="2023" name="Plant J.">
        <title>The genome of the king protea, Protea cynaroides.</title>
        <authorList>
            <person name="Chang J."/>
            <person name="Duong T.A."/>
            <person name="Schoeman C."/>
            <person name="Ma X."/>
            <person name="Roodt D."/>
            <person name="Barker N."/>
            <person name="Li Z."/>
            <person name="Van de Peer Y."/>
            <person name="Mizrachi E."/>
        </authorList>
    </citation>
    <scope>NUCLEOTIDE SEQUENCE</scope>
    <source>
        <tissue evidence="2">Young leaves</tissue>
    </source>
</reference>
<evidence type="ECO:0000313" key="2">
    <source>
        <dbReference type="EMBL" id="KAJ4963067.1"/>
    </source>
</evidence>
<keyword evidence="1" id="KW-1133">Transmembrane helix</keyword>
<dbReference type="Proteomes" id="UP001141806">
    <property type="component" value="Unassembled WGS sequence"/>
</dbReference>
<name>A0A9Q0HAY0_9MAGN</name>
<comment type="caution">
    <text evidence="2">The sequence shown here is derived from an EMBL/GenBank/DDBJ whole genome shotgun (WGS) entry which is preliminary data.</text>
</comment>
<feature type="transmembrane region" description="Helical" evidence="1">
    <location>
        <begin position="20"/>
        <end position="39"/>
    </location>
</feature>
<accession>A0A9Q0HAY0</accession>
<protein>
    <submittedName>
        <fullName evidence="2">Uncharacterized protein</fullName>
    </submittedName>
</protein>
<proteinExistence type="predicted"/>
<dbReference type="EMBL" id="JAMYWD010000008">
    <property type="protein sequence ID" value="KAJ4963067.1"/>
    <property type="molecule type" value="Genomic_DNA"/>
</dbReference>
<dbReference type="OrthoDB" id="539213at2759"/>
<keyword evidence="3" id="KW-1185">Reference proteome</keyword>
<gene>
    <name evidence="2" type="ORF">NE237_023006</name>
</gene>
<keyword evidence="1" id="KW-0812">Transmembrane</keyword>
<sequence>MRTSYLLSNPDGSMELCHVNLLLLIFYLACVTATVVYIGNSNKGPLKDYSFQGNSANTFYDAYTGNGFKYFWGCETSDANKGAHQNEYFEPITTTQECYKLDEFWTKEAFVESDTLHSDKSPGVNPKSGSEHENMGFGGSVINNVRIWVEQLRFAKCVGLCEMHEVDEALPLLTIEDHKVMGTNTVFSEGVAVSAWSKLSTAASFGKIIVFKKLRWTSQVFVQIKMVVVSVLLGYSVEVI</sequence>
<organism evidence="2 3">
    <name type="scientific">Protea cynaroides</name>
    <dbReference type="NCBI Taxonomy" id="273540"/>
    <lineage>
        <taxon>Eukaryota</taxon>
        <taxon>Viridiplantae</taxon>
        <taxon>Streptophyta</taxon>
        <taxon>Embryophyta</taxon>
        <taxon>Tracheophyta</taxon>
        <taxon>Spermatophyta</taxon>
        <taxon>Magnoliopsida</taxon>
        <taxon>Proteales</taxon>
        <taxon>Proteaceae</taxon>
        <taxon>Protea</taxon>
    </lineage>
</organism>